<dbReference type="Gene3D" id="2.60.40.10">
    <property type="entry name" value="Immunoglobulins"/>
    <property type="match status" value="1"/>
</dbReference>
<evidence type="ECO:0000313" key="8">
    <source>
        <dbReference type="Proteomes" id="UP000659062"/>
    </source>
</evidence>
<keyword evidence="5" id="KW-0966">Cell projection</keyword>
<dbReference type="GO" id="GO:0005930">
    <property type="term" value="C:axoneme"/>
    <property type="evidence" value="ECO:0007669"/>
    <property type="project" value="TreeGrafter"/>
</dbReference>
<dbReference type="PANTHER" id="PTHR23053">
    <property type="entry name" value="DLEC1 DELETED IN LUNG AND ESOPHAGEAL CANCER 1"/>
    <property type="match status" value="1"/>
</dbReference>
<dbReference type="OrthoDB" id="442692at2759"/>
<dbReference type="InterPro" id="IPR013783">
    <property type="entry name" value="Ig-like_fold"/>
</dbReference>
<evidence type="ECO:0000256" key="5">
    <source>
        <dbReference type="ARBA" id="ARBA00023273"/>
    </source>
</evidence>
<evidence type="ECO:0000256" key="4">
    <source>
        <dbReference type="ARBA" id="ARBA00023069"/>
    </source>
</evidence>
<keyword evidence="3" id="KW-0963">Cytoplasm</keyword>
<accession>A0A851VPJ1</accession>
<dbReference type="AlphaFoldDB" id="A0A851VPJ1"/>
<keyword evidence="8" id="KW-1185">Reference proteome</keyword>
<comment type="caution">
    <text evidence="7">The sequence shown here is derived from an EMBL/GenBank/DDBJ whole genome shotgun (WGS) entry which is preliminary data.</text>
</comment>
<evidence type="ECO:0000259" key="6">
    <source>
        <dbReference type="Pfam" id="PF22544"/>
    </source>
</evidence>
<evidence type="ECO:0000256" key="1">
    <source>
        <dbReference type="ARBA" id="ARBA00004138"/>
    </source>
</evidence>
<keyword evidence="4" id="KW-0969">Cilium</keyword>
<feature type="domain" description="HYDIN/VesB/CFA65-like Ig-like" evidence="6">
    <location>
        <begin position="124"/>
        <end position="187"/>
    </location>
</feature>
<dbReference type="Pfam" id="PF22544">
    <property type="entry name" value="HYDIN_VesB_CFA65-like_Ig"/>
    <property type="match status" value="1"/>
</dbReference>
<evidence type="ECO:0000256" key="3">
    <source>
        <dbReference type="ARBA" id="ARBA00022490"/>
    </source>
</evidence>
<dbReference type="InterPro" id="IPR033305">
    <property type="entry name" value="Hydin-like"/>
</dbReference>
<name>A0A851VPJ1_9PASS</name>
<sequence>LNLEDEHGAFSLKSRPSTLDDFHTEDVEEFCIGNGNKPPNKPYLLLRRGRSTEFDVTFKPTLAQRLEGKIHVLVGDLYVHNIVIELVGEGHKDEFTLDGLEEDTEERNAESSLKKDIIDAVRVNHIQFGECPVGKPCHRTFTITNHTHKQAMRFQWKADSTFQFSPKVGHLLPGCAKDITVTLKSDVPAVFRRHLVKCKVARINFELPQRKVQDWDDRMSIVTWKDTTRTDPAASWPEKEKVVKPAPEPAYTVEEESIQEAEVYLSAFVAYSQFKLSTVVVQLKDTAPNQTRTATFRMCNTGKVALKYTWVEAADSEAVEKPYFTTLMR</sequence>
<dbReference type="Proteomes" id="UP000659062">
    <property type="component" value="Unassembled WGS sequence"/>
</dbReference>
<evidence type="ECO:0000313" key="7">
    <source>
        <dbReference type="EMBL" id="NXD43838.1"/>
    </source>
</evidence>
<dbReference type="GO" id="GO:1904158">
    <property type="term" value="P:axonemal central apparatus assembly"/>
    <property type="evidence" value="ECO:0007669"/>
    <property type="project" value="TreeGrafter"/>
</dbReference>
<feature type="non-terminal residue" evidence="7">
    <location>
        <position position="1"/>
    </location>
</feature>
<gene>
    <name evidence="7" type="primary">Hydin_2</name>
    <name evidence="7" type="ORF">COPSEC_R15635</name>
</gene>
<feature type="non-terminal residue" evidence="7">
    <location>
        <position position="329"/>
    </location>
</feature>
<organism evidence="7 8">
    <name type="scientific">Copsychus sechellarum</name>
    <dbReference type="NCBI Taxonomy" id="797021"/>
    <lineage>
        <taxon>Eukaryota</taxon>
        <taxon>Metazoa</taxon>
        <taxon>Chordata</taxon>
        <taxon>Craniata</taxon>
        <taxon>Vertebrata</taxon>
        <taxon>Euteleostomi</taxon>
        <taxon>Archelosauria</taxon>
        <taxon>Archosauria</taxon>
        <taxon>Dinosauria</taxon>
        <taxon>Saurischia</taxon>
        <taxon>Theropoda</taxon>
        <taxon>Coelurosauria</taxon>
        <taxon>Aves</taxon>
        <taxon>Neognathae</taxon>
        <taxon>Neoaves</taxon>
        <taxon>Telluraves</taxon>
        <taxon>Australaves</taxon>
        <taxon>Passeriformes</taxon>
        <taxon>Muscicapidae</taxon>
        <taxon>Copsychus</taxon>
    </lineage>
</organism>
<comment type="subcellular location">
    <subcellularLocation>
        <location evidence="1">Cell projection</location>
        <location evidence="1">Cilium</location>
    </subcellularLocation>
    <subcellularLocation>
        <location evidence="2">Cytoplasm</location>
    </subcellularLocation>
</comment>
<reference evidence="7" key="1">
    <citation type="submission" date="2019-09" db="EMBL/GenBank/DDBJ databases">
        <title>Bird 10,000 Genomes (B10K) Project - Family phase.</title>
        <authorList>
            <person name="Zhang G."/>
        </authorList>
    </citation>
    <scope>NUCLEOTIDE SEQUENCE</scope>
    <source>
        <strain evidence="7">OUT-0061</strain>
        <tissue evidence="7">Blood</tissue>
    </source>
</reference>
<dbReference type="InterPro" id="IPR053879">
    <property type="entry name" value="HYDIN_VesB_CFA65-like_Ig"/>
</dbReference>
<dbReference type="EMBL" id="WBNE01000120">
    <property type="protein sequence ID" value="NXD43838.1"/>
    <property type="molecule type" value="Genomic_DNA"/>
</dbReference>
<proteinExistence type="predicted"/>
<evidence type="ECO:0000256" key="2">
    <source>
        <dbReference type="ARBA" id="ARBA00004496"/>
    </source>
</evidence>
<dbReference type="PANTHER" id="PTHR23053:SF0">
    <property type="entry name" value="HYDROCEPHALUS-INDUCING PROTEIN HOMOLOG"/>
    <property type="match status" value="1"/>
</dbReference>
<dbReference type="GO" id="GO:0003341">
    <property type="term" value="P:cilium movement"/>
    <property type="evidence" value="ECO:0007669"/>
    <property type="project" value="TreeGrafter"/>
</dbReference>
<protein>
    <submittedName>
        <fullName evidence="7">HYDIN protein</fullName>
    </submittedName>
</protein>